<dbReference type="Pfam" id="PF02563">
    <property type="entry name" value="Poly_export"/>
    <property type="match status" value="1"/>
</dbReference>
<evidence type="ECO:0000259" key="3">
    <source>
        <dbReference type="Pfam" id="PF02563"/>
    </source>
</evidence>
<dbReference type="AlphaFoldDB" id="A0A077EHG5"/>
<dbReference type="PANTHER" id="PTHR33619">
    <property type="entry name" value="POLYSACCHARIDE EXPORT PROTEIN GFCE-RELATED"/>
    <property type="match status" value="1"/>
</dbReference>
<accession>A0A077EHG5</accession>
<evidence type="ECO:0000313" key="5">
    <source>
        <dbReference type="Proteomes" id="UP000028933"/>
    </source>
</evidence>
<keyword evidence="2" id="KW-0472">Membrane</keyword>
<dbReference type="InterPro" id="IPR049712">
    <property type="entry name" value="Poly_export"/>
</dbReference>
<organism evidence="4 5">
    <name type="scientific">Elizabethkingia anophelis NUHP1</name>
    <dbReference type="NCBI Taxonomy" id="1338011"/>
    <lineage>
        <taxon>Bacteria</taxon>
        <taxon>Pseudomonadati</taxon>
        <taxon>Bacteroidota</taxon>
        <taxon>Flavobacteriia</taxon>
        <taxon>Flavobacteriales</taxon>
        <taxon>Weeksellaceae</taxon>
        <taxon>Elizabethkingia</taxon>
    </lineage>
</organism>
<keyword evidence="2" id="KW-0812">Transmembrane</keyword>
<keyword evidence="1" id="KW-0732">Signal</keyword>
<reference evidence="4 5" key="1">
    <citation type="journal article" date="2013" name="Lancet">
        <title>First case of E anophelis outbreak in an intensive-care unit.</title>
        <authorList>
            <person name="Teo J."/>
            <person name="Tan S.Y."/>
            <person name="Tay M."/>
            <person name="Ding Y."/>
            <person name="Kjelleberg S."/>
            <person name="Givskov M."/>
            <person name="Lin R.T."/>
            <person name="Yang L."/>
        </authorList>
    </citation>
    <scope>NUCLEOTIDE SEQUENCE [LARGE SCALE GENOMIC DNA]</scope>
    <source>
        <strain evidence="4 5">NUHP1</strain>
    </source>
</reference>
<keyword evidence="2" id="KW-1133">Transmembrane helix</keyword>
<dbReference type="KEGG" id="eao:BD94_3301"/>
<dbReference type="Gene3D" id="3.10.560.10">
    <property type="entry name" value="Outer membrane lipoprotein wza domain like"/>
    <property type="match status" value="1"/>
</dbReference>
<dbReference type="PANTHER" id="PTHR33619:SF3">
    <property type="entry name" value="POLYSACCHARIDE EXPORT PROTEIN GFCE-RELATED"/>
    <property type="match status" value="1"/>
</dbReference>
<dbReference type="Gene3D" id="3.30.1950.10">
    <property type="entry name" value="wza like domain"/>
    <property type="match status" value="1"/>
</dbReference>
<name>A0A077EHG5_9FLAO</name>
<gene>
    <name evidence="4" type="ORF">BD94_3301</name>
</gene>
<evidence type="ECO:0000256" key="1">
    <source>
        <dbReference type="ARBA" id="ARBA00022729"/>
    </source>
</evidence>
<dbReference type="GO" id="GO:0015159">
    <property type="term" value="F:polysaccharide transmembrane transporter activity"/>
    <property type="evidence" value="ECO:0007669"/>
    <property type="project" value="InterPro"/>
</dbReference>
<dbReference type="EMBL" id="CP007547">
    <property type="protein sequence ID" value="AIL47076.1"/>
    <property type="molecule type" value="Genomic_DNA"/>
</dbReference>
<evidence type="ECO:0000313" key="4">
    <source>
        <dbReference type="EMBL" id="AIL47076.1"/>
    </source>
</evidence>
<feature type="domain" description="Polysaccharide export protein N-terminal" evidence="3">
    <location>
        <begin position="40"/>
        <end position="144"/>
    </location>
</feature>
<dbReference type="STRING" id="1338011.BD94_3301"/>
<dbReference type="HOGENOM" id="CLU_038343_1_0_10"/>
<dbReference type="eggNOG" id="COG1596">
    <property type="taxonomic scope" value="Bacteria"/>
</dbReference>
<dbReference type="RefSeq" id="WP_024565956.1">
    <property type="nucleotide sequence ID" value="NZ_CP007547.1"/>
</dbReference>
<sequence>MNKFILGLILFSVISLNSCVSKKIVYVQDMIPDTEYPVAEAPALKLQKNDRLSIQVSAKSLELAAPFNTVAGTYKVGNDGSVSTGIDQSSNAQGYLIDREGNIAFPVLGNLHVEGLTLEEVRDLIRSRLINDRLINEPIVKVEILNFKVSITGAIGNRIIEVPDGKITLLEAITKAGGIGVNAAPDKITVIREEDGIRRKIVTNIQSQEIFNSPAYYLKQNDIVYIVPRTTEVTPREDRFWRYFGTGMGLIGTVISVLTLIKVTK</sequence>
<proteinExistence type="predicted"/>
<dbReference type="InterPro" id="IPR003715">
    <property type="entry name" value="Poly_export_N"/>
</dbReference>
<protein>
    <submittedName>
        <fullName evidence="4">Polysaccharide export outer membrane protein</fullName>
    </submittedName>
</protein>
<evidence type="ECO:0000256" key="2">
    <source>
        <dbReference type="SAM" id="Phobius"/>
    </source>
</evidence>
<feature type="transmembrane region" description="Helical" evidence="2">
    <location>
        <begin position="240"/>
        <end position="261"/>
    </location>
</feature>
<dbReference type="Proteomes" id="UP000028933">
    <property type="component" value="Chromosome"/>
</dbReference>